<comment type="caution">
    <text evidence="2">The sequence shown here is derived from an EMBL/GenBank/DDBJ whole genome shotgun (WGS) entry which is preliminary data.</text>
</comment>
<accession>A0ABV8QUV5</accession>
<dbReference type="InterPro" id="IPR026444">
    <property type="entry name" value="Secre_tail"/>
</dbReference>
<evidence type="ECO:0000313" key="2">
    <source>
        <dbReference type="EMBL" id="MFC4263410.1"/>
    </source>
</evidence>
<protein>
    <submittedName>
        <fullName evidence="2">T9SS type A sorting domain-containing protein</fullName>
    </submittedName>
</protein>
<dbReference type="EMBL" id="JBHSCZ010000002">
    <property type="protein sequence ID" value="MFC4263410.1"/>
    <property type="molecule type" value="Genomic_DNA"/>
</dbReference>
<gene>
    <name evidence="2" type="ORF">ACFOWM_11000</name>
</gene>
<dbReference type="Proteomes" id="UP001595907">
    <property type="component" value="Unassembled WGS sequence"/>
</dbReference>
<feature type="domain" description="Secretion system C-terminal sorting" evidence="1">
    <location>
        <begin position="349"/>
        <end position="422"/>
    </location>
</feature>
<evidence type="ECO:0000259" key="1">
    <source>
        <dbReference type="Pfam" id="PF18962"/>
    </source>
</evidence>
<dbReference type="RefSeq" id="WP_379709925.1">
    <property type="nucleotide sequence ID" value="NZ_JBHSCZ010000002.1"/>
</dbReference>
<proteinExistence type="predicted"/>
<organism evidence="2 3">
    <name type="scientific">Ferruginibacter yonginensis</name>
    <dbReference type="NCBI Taxonomy" id="1310416"/>
    <lineage>
        <taxon>Bacteria</taxon>
        <taxon>Pseudomonadati</taxon>
        <taxon>Bacteroidota</taxon>
        <taxon>Chitinophagia</taxon>
        <taxon>Chitinophagales</taxon>
        <taxon>Chitinophagaceae</taxon>
        <taxon>Ferruginibacter</taxon>
    </lineage>
</organism>
<dbReference type="InterPro" id="IPR013783">
    <property type="entry name" value="Ig-like_fold"/>
</dbReference>
<sequence length="423" mass="45545">MKLFYKLSITFVFFFFVNKHIQAQVLIGDIAFTGYNSSPAAGSDDFTFIILKPGGLPASSVINFTDCGWGGNLAAACNSNNLFATNGTTETDIAWTSPGSVLAYGTQVRISGLTASTGTVTGTTLSLSGIGDQILAFTGARTAPTFIAGIQMNIDAGATGNTWDNIAVSSTTASNRPACLTDGVYSVWLGPTETDNAAFKCGITISSVQATALAQINNPANWDQQDATAYVIPRGCLVVPVTLLNFQAINNLTNVGIRWKVTGQQNLEKYELEHSFDGSNFRWLTTVMPQIGSGDKTYNYTDFESLKSNAKQIYYRLKSIDFDGKFSYSNIATISNKKGVSIIVDNFVNPINDKLNFNLTVKNAGMLTMQLTDVNGKIVYTNYQKVTAGTSSISIPVNAALSKGVYFLRITTETESIVKKLVK</sequence>
<dbReference type="NCBIfam" id="TIGR04183">
    <property type="entry name" value="Por_Secre_tail"/>
    <property type="match status" value="1"/>
</dbReference>
<dbReference type="Gene3D" id="2.60.40.10">
    <property type="entry name" value="Immunoglobulins"/>
    <property type="match status" value="1"/>
</dbReference>
<evidence type="ECO:0000313" key="3">
    <source>
        <dbReference type="Proteomes" id="UP001595907"/>
    </source>
</evidence>
<keyword evidence="3" id="KW-1185">Reference proteome</keyword>
<name>A0ABV8QUV5_9BACT</name>
<dbReference type="Pfam" id="PF18962">
    <property type="entry name" value="Por_Secre_tail"/>
    <property type="match status" value="1"/>
</dbReference>
<reference evidence="3" key="1">
    <citation type="journal article" date="2019" name="Int. J. Syst. Evol. Microbiol.">
        <title>The Global Catalogue of Microorganisms (GCM) 10K type strain sequencing project: providing services to taxonomists for standard genome sequencing and annotation.</title>
        <authorList>
            <consortium name="The Broad Institute Genomics Platform"/>
            <consortium name="The Broad Institute Genome Sequencing Center for Infectious Disease"/>
            <person name="Wu L."/>
            <person name="Ma J."/>
        </authorList>
    </citation>
    <scope>NUCLEOTIDE SEQUENCE [LARGE SCALE GENOMIC DNA]</scope>
    <source>
        <strain evidence="3">CECT 8289</strain>
    </source>
</reference>